<evidence type="ECO:0000313" key="2">
    <source>
        <dbReference type="EMBL" id="CAA7410728.1"/>
    </source>
</evidence>
<dbReference type="EMBL" id="LR746281">
    <property type="protein sequence ID" value="CAA7410728.1"/>
    <property type="molecule type" value="Genomic_DNA"/>
</dbReference>
<name>A0A7I8LN90_SPIIN</name>
<evidence type="ECO:0000256" key="1">
    <source>
        <dbReference type="SAM" id="SignalP"/>
    </source>
</evidence>
<accession>A0A7I8LN90</accession>
<protein>
    <submittedName>
        <fullName evidence="2">Uncharacterized protein</fullName>
    </submittedName>
</protein>
<dbReference type="Proteomes" id="UP000663760">
    <property type="component" value="Chromosome 18"/>
</dbReference>
<dbReference type="OrthoDB" id="1949961at2759"/>
<gene>
    <name evidence="2" type="ORF">SI8410_18021406</name>
</gene>
<evidence type="ECO:0000313" key="3">
    <source>
        <dbReference type="Proteomes" id="UP000663760"/>
    </source>
</evidence>
<feature type="signal peptide" evidence="1">
    <location>
        <begin position="1"/>
        <end position="21"/>
    </location>
</feature>
<feature type="chain" id="PRO_5029569390" evidence="1">
    <location>
        <begin position="22"/>
        <end position="285"/>
    </location>
</feature>
<reference evidence="2" key="1">
    <citation type="submission" date="2020-02" db="EMBL/GenBank/DDBJ databases">
        <authorList>
            <person name="Scholz U."/>
            <person name="Mascher M."/>
            <person name="Fiebig A."/>
        </authorList>
    </citation>
    <scope>NUCLEOTIDE SEQUENCE</scope>
</reference>
<sequence length="285" mass="29031">MPNFRMLLVVGGSVVAVVVDAIAISAAAGVVGQDHGVDGHFSLGRDGVLAVLLDGLEGEVADEQADDVILGEEVLAFGIADGKFGDGPGHHGLNIHRPFLEHLRKDSADACVEHLVHTLWIAAQEADGPGGALLALCSPFLDQLEERTNAGHEGRRGVGAVLEGAVVEFRDLLPNQAENRLVGGDRGESKVTVVVVVVVAAAAATASAGGGHSEQPGHIPDGVLQLGGHLLEGCSGYDGEDALYEAVGCTALTHEGEGLLEDLLCVVHDPASGALIEVSAGGLAE</sequence>
<keyword evidence="1" id="KW-0732">Signal</keyword>
<proteinExistence type="predicted"/>
<dbReference type="AlphaFoldDB" id="A0A7I8LN90"/>
<organism evidence="2 3">
    <name type="scientific">Spirodela intermedia</name>
    <name type="common">Intermediate duckweed</name>
    <dbReference type="NCBI Taxonomy" id="51605"/>
    <lineage>
        <taxon>Eukaryota</taxon>
        <taxon>Viridiplantae</taxon>
        <taxon>Streptophyta</taxon>
        <taxon>Embryophyta</taxon>
        <taxon>Tracheophyta</taxon>
        <taxon>Spermatophyta</taxon>
        <taxon>Magnoliopsida</taxon>
        <taxon>Liliopsida</taxon>
        <taxon>Araceae</taxon>
        <taxon>Lemnoideae</taxon>
        <taxon>Spirodela</taxon>
    </lineage>
</organism>
<keyword evidence="3" id="KW-1185">Reference proteome</keyword>